<dbReference type="EMBL" id="VYZN01000018">
    <property type="protein sequence ID" value="KAE9537433.1"/>
    <property type="molecule type" value="Genomic_DNA"/>
</dbReference>
<dbReference type="Proteomes" id="UP000475862">
    <property type="component" value="Unassembled WGS sequence"/>
</dbReference>
<name>A0A6G0TRA7_APHGL</name>
<evidence type="ECO:0000256" key="1">
    <source>
        <dbReference type="SAM" id="Phobius"/>
    </source>
</evidence>
<dbReference type="AlphaFoldDB" id="A0A6G0TRA7"/>
<gene>
    <name evidence="2" type="ORF">AGLY_006456</name>
</gene>
<evidence type="ECO:0000313" key="2">
    <source>
        <dbReference type="EMBL" id="KAE9537433.1"/>
    </source>
</evidence>
<comment type="caution">
    <text evidence="2">The sequence shown here is derived from an EMBL/GenBank/DDBJ whole genome shotgun (WGS) entry which is preliminary data.</text>
</comment>
<keyword evidence="3" id="KW-1185">Reference proteome</keyword>
<accession>A0A6G0TRA7</accession>
<keyword evidence="1" id="KW-0812">Transmembrane</keyword>
<keyword evidence="1" id="KW-0472">Membrane</keyword>
<feature type="transmembrane region" description="Helical" evidence="1">
    <location>
        <begin position="140"/>
        <end position="160"/>
    </location>
</feature>
<protein>
    <submittedName>
        <fullName evidence="2">Uncharacterized protein</fullName>
    </submittedName>
</protein>
<sequence length="212" mass="25544">MNDDGKRRGIHLIVMLYRYIGIQNLKYTFKVDSESSDECIDFTIIRVNNMIRCVMGIEFEYYINLKPETFAVHRRSFIFLKTFFNIALEMELFHLYAFNHFNGRQKSQLGRKRILRSWLNLISAVNRRYYCVRDLGIRNLFYYLDTSMISIWWIIIQVFLKKWESELNSVKREEKTRSFDNIPTRTPKLLINKNLYLVNDSRIIAAALRRTL</sequence>
<reference evidence="2 3" key="1">
    <citation type="submission" date="2019-08" db="EMBL/GenBank/DDBJ databases">
        <title>The genome of the soybean aphid Biotype 1, its phylome, world population structure and adaptation to the North American continent.</title>
        <authorList>
            <person name="Giordano R."/>
            <person name="Donthu R.K."/>
            <person name="Hernandez A.G."/>
            <person name="Wright C.L."/>
            <person name="Zimin A.V."/>
        </authorList>
    </citation>
    <scope>NUCLEOTIDE SEQUENCE [LARGE SCALE GENOMIC DNA]</scope>
    <source>
        <tissue evidence="2">Whole aphids</tissue>
    </source>
</reference>
<evidence type="ECO:0000313" key="3">
    <source>
        <dbReference type="Proteomes" id="UP000475862"/>
    </source>
</evidence>
<proteinExistence type="predicted"/>
<organism evidence="2 3">
    <name type="scientific">Aphis glycines</name>
    <name type="common">Soybean aphid</name>
    <dbReference type="NCBI Taxonomy" id="307491"/>
    <lineage>
        <taxon>Eukaryota</taxon>
        <taxon>Metazoa</taxon>
        <taxon>Ecdysozoa</taxon>
        <taxon>Arthropoda</taxon>
        <taxon>Hexapoda</taxon>
        <taxon>Insecta</taxon>
        <taxon>Pterygota</taxon>
        <taxon>Neoptera</taxon>
        <taxon>Paraneoptera</taxon>
        <taxon>Hemiptera</taxon>
        <taxon>Sternorrhyncha</taxon>
        <taxon>Aphidomorpha</taxon>
        <taxon>Aphidoidea</taxon>
        <taxon>Aphididae</taxon>
        <taxon>Aphidini</taxon>
        <taxon>Aphis</taxon>
        <taxon>Aphis</taxon>
    </lineage>
</organism>
<keyword evidence="1" id="KW-1133">Transmembrane helix</keyword>